<evidence type="ECO:0000313" key="2">
    <source>
        <dbReference type="Proteomes" id="UP001386955"/>
    </source>
</evidence>
<dbReference type="Proteomes" id="UP001386955">
    <property type="component" value="Unassembled WGS sequence"/>
</dbReference>
<keyword evidence="2" id="KW-1185">Reference proteome</keyword>
<dbReference type="AlphaFoldDB" id="A0AAN9SMX3"/>
<evidence type="ECO:0000313" key="1">
    <source>
        <dbReference type="EMBL" id="KAK7400473.1"/>
    </source>
</evidence>
<name>A0AAN9SMX3_PSOTE</name>
<proteinExistence type="predicted"/>
<dbReference type="EMBL" id="JAYMYS010000003">
    <property type="protein sequence ID" value="KAK7400473.1"/>
    <property type="molecule type" value="Genomic_DNA"/>
</dbReference>
<comment type="caution">
    <text evidence="1">The sequence shown here is derived from an EMBL/GenBank/DDBJ whole genome shotgun (WGS) entry which is preliminary data.</text>
</comment>
<reference evidence="1 2" key="1">
    <citation type="submission" date="2024-01" db="EMBL/GenBank/DDBJ databases">
        <title>The genomes of 5 underutilized Papilionoideae crops provide insights into root nodulation and disease resistanc.</title>
        <authorList>
            <person name="Jiang F."/>
        </authorList>
    </citation>
    <scope>NUCLEOTIDE SEQUENCE [LARGE SCALE GENOMIC DNA]</scope>
    <source>
        <strain evidence="1">DUOXIRENSHENG_FW03</strain>
        <tissue evidence="1">Leaves</tissue>
    </source>
</reference>
<accession>A0AAN9SMX3</accession>
<organism evidence="1 2">
    <name type="scientific">Psophocarpus tetragonolobus</name>
    <name type="common">Winged bean</name>
    <name type="synonym">Dolichos tetragonolobus</name>
    <dbReference type="NCBI Taxonomy" id="3891"/>
    <lineage>
        <taxon>Eukaryota</taxon>
        <taxon>Viridiplantae</taxon>
        <taxon>Streptophyta</taxon>
        <taxon>Embryophyta</taxon>
        <taxon>Tracheophyta</taxon>
        <taxon>Spermatophyta</taxon>
        <taxon>Magnoliopsida</taxon>
        <taxon>eudicotyledons</taxon>
        <taxon>Gunneridae</taxon>
        <taxon>Pentapetalae</taxon>
        <taxon>rosids</taxon>
        <taxon>fabids</taxon>
        <taxon>Fabales</taxon>
        <taxon>Fabaceae</taxon>
        <taxon>Papilionoideae</taxon>
        <taxon>50 kb inversion clade</taxon>
        <taxon>NPAAA clade</taxon>
        <taxon>indigoferoid/millettioid clade</taxon>
        <taxon>Phaseoleae</taxon>
        <taxon>Psophocarpus</taxon>
    </lineage>
</organism>
<sequence>MLLSVDWWPSCVAILISYDGPFPLALHVASFQVNRTSTTFGSGSAREVENGFDQTITEYNSHMPFAFRLAEVSKRLHLVRIKNLRTQCGPMQVYSRQYVNGPYTKSLTCVPGLNAANGHEFAAKGDEECPMLRDRIEDLIGISHMKSNVRADTKPYLRWKGRKSPE</sequence>
<protein>
    <submittedName>
        <fullName evidence="1">Uncharacterized protein</fullName>
    </submittedName>
</protein>
<gene>
    <name evidence="1" type="ORF">VNO78_11681</name>
</gene>